<dbReference type="OrthoDB" id="8113238at2759"/>
<feature type="region of interest" description="Disordered" evidence="1">
    <location>
        <begin position="1"/>
        <end position="55"/>
    </location>
</feature>
<evidence type="ECO:0000313" key="2">
    <source>
        <dbReference type="Proteomes" id="UP000322000"/>
    </source>
</evidence>
<dbReference type="Proteomes" id="UP000322000">
    <property type="component" value="Chromosome 3"/>
</dbReference>
<dbReference type="KEGG" id="tnl:113508955"/>
<gene>
    <name evidence="3" type="primary">LOC113508955</name>
</gene>
<dbReference type="AlphaFoldDB" id="A0A7E5X420"/>
<name>A0A7E5X420_TRINI</name>
<evidence type="ECO:0000256" key="1">
    <source>
        <dbReference type="SAM" id="MobiDB-lite"/>
    </source>
</evidence>
<reference evidence="3" key="1">
    <citation type="submission" date="2025-08" db="UniProtKB">
        <authorList>
            <consortium name="RefSeq"/>
        </authorList>
    </citation>
    <scope>IDENTIFICATION</scope>
</reference>
<evidence type="ECO:0000313" key="3">
    <source>
        <dbReference type="RefSeq" id="XP_026747970.1"/>
    </source>
</evidence>
<organism evidence="2 3">
    <name type="scientific">Trichoplusia ni</name>
    <name type="common">Cabbage looper</name>
    <dbReference type="NCBI Taxonomy" id="7111"/>
    <lineage>
        <taxon>Eukaryota</taxon>
        <taxon>Metazoa</taxon>
        <taxon>Ecdysozoa</taxon>
        <taxon>Arthropoda</taxon>
        <taxon>Hexapoda</taxon>
        <taxon>Insecta</taxon>
        <taxon>Pterygota</taxon>
        <taxon>Neoptera</taxon>
        <taxon>Endopterygota</taxon>
        <taxon>Lepidoptera</taxon>
        <taxon>Glossata</taxon>
        <taxon>Ditrysia</taxon>
        <taxon>Noctuoidea</taxon>
        <taxon>Noctuidae</taxon>
        <taxon>Plusiinae</taxon>
        <taxon>Trichoplusia</taxon>
    </lineage>
</organism>
<accession>A0A7E5X420</accession>
<feature type="compositionally biased region" description="Low complexity" evidence="1">
    <location>
        <begin position="23"/>
        <end position="32"/>
    </location>
</feature>
<protein>
    <submittedName>
        <fullName evidence="3">Uncharacterized protein LOC113508955</fullName>
    </submittedName>
</protein>
<proteinExistence type="predicted"/>
<keyword evidence="2" id="KW-1185">Reference proteome</keyword>
<dbReference type="InParanoid" id="A0A7E5X420"/>
<dbReference type="GeneID" id="113508955"/>
<sequence>MSDKTKASGPAARNALKTRRPITAAATSSTKVTAKDKPAPKAKKTSNPNTTLNPDATVLKSELQGLPDFDTENRQIAYGKFVRAMLEECLVDEKFEREETIMDLQMAQLADRFQKTMSQLDKTSRRLKDISFVVEQKRLLDLKSNDNSCFYEMTENSNAESLLKDLANTEQAHLDRIELKNVDFGYNKQSGHKQLLEAVNDAIDGLEKIKKESNLDIDKFKEYEKSQVTIEEMEKERFDLDSLKASFEEKFPKFSEQLLKETSRKIASIIDDDGDEDGDD</sequence>
<dbReference type="RefSeq" id="XP_026747970.1">
    <property type="nucleotide sequence ID" value="XM_026892169.1"/>
</dbReference>